<dbReference type="AlphaFoldDB" id="D4DHP1"/>
<sequence length="376" mass="42775">MMKVRARRLWTKEEDALLRKAVNESMARGGDINWHRIASNIPDRNNKDCRKRWVYILAPSLNKGAWNKTEDEKLLQGIQKHGFRWALVSQVVGSRQPDQINNDRWSLLEDEILREAVEIYGRRWTEIVDRYFPNRTPIAAKNRFVVLSHINFVARSNDVSFPNMVPVVRYTQRFGSNKTDGTVPKPSGSATKKKSPMVKPTTSPVTRVEETRAPCQTIMPKLLWHVPDHTQSQQARLPAPPKVTVPEVWPTNDTQSPLTAVPSYQQVPSLTSSPSPVPIPHTPLIDPIRPCEPTSMSPYSYYTVTSPQAEMCTPSFVDPPLNGNFGYEPWVSNDMISLLHNGVVGYPDMGYSTNVPTMERRYDQIRFSDHTTLLTL</sequence>
<proteinExistence type="predicted"/>
<dbReference type="InterPro" id="IPR009057">
    <property type="entry name" value="Homeodomain-like_sf"/>
</dbReference>
<dbReference type="InterPro" id="IPR001005">
    <property type="entry name" value="SANT/Myb"/>
</dbReference>
<feature type="domain" description="Myb-like" evidence="2">
    <location>
        <begin position="58"/>
        <end position="109"/>
    </location>
</feature>
<dbReference type="Pfam" id="PF13921">
    <property type="entry name" value="Myb_DNA-bind_6"/>
    <property type="match status" value="1"/>
</dbReference>
<organism evidence="4 5">
    <name type="scientific">Trichophyton verrucosum (strain HKI 0517)</name>
    <dbReference type="NCBI Taxonomy" id="663202"/>
    <lineage>
        <taxon>Eukaryota</taxon>
        <taxon>Fungi</taxon>
        <taxon>Dikarya</taxon>
        <taxon>Ascomycota</taxon>
        <taxon>Pezizomycotina</taxon>
        <taxon>Eurotiomycetes</taxon>
        <taxon>Eurotiomycetidae</taxon>
        <taxon>Onygenales</taxon>
        <taxon>Arthrodermataceae</taxon>
        <taxon>Trichophyton</taxon>
    </lineage>
</organism>
<evidence type="ECO:0000259" key="3">
    <source>
        <dbReference type="PROSITE" id="PS51294"/>
    </source>
</evidence>
<evidence type="ECO:0000313" key="4">
    <source>
        <dbReference type="EMBL" id="EFE38648.1"/>
    </source>
</evidence>
<dbReference type="GeneID" id="9577615"/>
<evidence type="ECO:0000313" key="5">
    <source>
        <dbReference type="Proteomes" id="UP000008383"/>
    </source>
</evidence>
<dbReference type="Proteomes" id="UP000008383">
    <property type="component" value="Unassembled WGS sequence"/>
</dbReference>
<feature type="domain" description="HTH myb-type" evidence="3">
    <location>
        <begin position="62"/>
        <end position="112"/>
    </location>
</feature>
<dbReference type="KEGG" id="tve:TRV_06697"/>
<evidence type="ECO:0000259" key="2">
    <source>
        <dbReference type="PROSITE" id="PS50090"/>
    </source>
</evidence>
<keyword evidence="5" id="KW-1185">Reference proteome</keyword>
<gene>
    <name evidence="4" type="ORF">TRV_06697</name>
</gene>
<dbReference type="OrthoDB" id="2143914at2759"/>
<reference evidence="5" key="1">
    <citation type="journal article" date="2011" name="Genome Biol.">
        <title>Comparative and functional genomics provide insights into the pathogenicity of dermatophytic fungi.</title>
        <authorList>
            <person name="Burmester A."/>
            <person name="Shelest E."/>
            <person name="Gloeckner G."/>
            <person name="Heddergott C."/>
            <person name="Schindler S."/>
            <person name="Staib P."/>
            <person name="Heidel A."/>
            <person name="Felder M."/>
            <person name="Petzold A."/>
            <person name="Szafranski K."/>
            <person name="Feuermann M."/>
            <person name="Pedruzzi I."/>
            <person name="Priebe S."/>
            <person name="Groth M."/>
            <person name="Winkler R."/>
            <person name="Li W."/>
            <person name="Kniemeyer O."/>
            <person name="Schroeckh V."/>
            <person name="Hertweck C."/>
            <person name="Hube B."/>
            <person name="White T.C."/>
            <person name="Platzer M."/>
            <person name="Guthke R."/>
            <person name="Heitman J."/>
            <person name="Woestemeyer J."/>
            <person name="Zipfel P.F."/>
            <person name="Monod M."/>
            <person name="Brakhage A.A."/>
        </authorList>
    </citation>
    <scope>NUCLEOTIDE SEQUENCE [LARGE SCALE GENOMIC DNA]</scope>
    <source>
        <strain evidence="5">HKI 0517</strain>
    </source>
</reference>
<dbReference type="GO" id="GO:0000981">
    <property type="term" value="F:DNA-binding transcription factor activity, RNA polymerase II-specific"/>
    <property type="evidence" value="ECO:0007669"/>
    <property type="project" value="TreeGrafter"/>
</dbReference>
<dbReference type="Gene3D" id="1.10.10.60">
    <property type="entry name" value="Homeodomain-like"/>
    <property type="match status" value="3"/>
</dbReference>
<dbReference type="GO" id="GO:0005634">
    <property type="term" value="C:nucleus"/>
    <property type="evidence" value="ECO:0007669"/>
    <property type="project" value="TreeGrafter"/>
</dbReference>
<name>D4DHP1_TRIVH</name>
<dbReference type="EMBL" id="ACYE01000382">
    <property type="protein sequence ID" value="EFE38648.1"/>
    <property type="molecule type" value="Genomic_DNA"/>
</dbReference>
<dbReference type="PANTHER" id="PTHR45614:SF51">
    <property type="entry name" value="MYB-LIKE DNA-BINDING PROTEIN BAS1"/>
    <property type="match status" value="1"/>
</dbReference>
<feature type="domain" description="Myb-like" evidence="2">
    <location>
        <begin position="7"/>
        <end position="57"/>
    </location>
</feature>
<dbReference type="PROSITE" id="PS51294">
    <property type="entry name" value="HTH_MYB"/>
    <property type="match status" value="2"/>
</dbReference>
<dbReference type="PANTHER" id="PTHR45614">
    <property type="entry name" value="MYB PROTEIN-RELATED"/>
    <property type="match status" value="1"/>
</dbReference>
<dbReference type="CDD" id="cd11660">
    <property type="entry name" value="SANT_TRF"/>
    <property type="match status" value="1"/>
</dbReference>
<feature type="region of interest" description="Disordered" evidence="1">
    <location>
        <begin position="177"/>
        <end position="207"/>
    </location>
</feature>
<dbReference type="RefSeq" id="XP_003019293.1">
    <property type="nucleotide sequence ID" value="XM_003019247.1"/>
</dbReference>
<protein>
    <submittedName>
        <fullName evidence="4">Uncharacterized protein</fullName>
    </submittedName>
</protein>
<dbReference type="PROSITE" id="PS50090">
    <property type="entry name" value="MYB_LIKE"/>
    <property type="match status" value="2"/>
</dbReference>
<dbReference type="InterPro" id="IPR017930">
    <property type="entry name" value="Myb_dom"/>
</dbReference>
<dbReference type="HOGENOM" id="CLU_764993_0_0_1"/>
<dbReference type="SUPFAM" id="SSF46689">
    <property type="entry name" value="Homeodomain-like"/>
    <property type="match status" value="2"/>
</dbReference>
<accession>D4DHP1</accession>
<dbReference type="GO" id="GO:0000978">
    <property type="term" value="F:RNA polymerase II cis-regulatory region sequence-specific DNA binding"/>
    <property type="evidence" value="ECO:0007669"/>
    <property type="project" value="TreeGrafter"/>
</dbReference>
<evidence type="ECO:0000256" key="1">
    <source>
        <dbReference type="SAM" id="MobiDB-lite"/>
    </source>
</evidence>
<dbReference type="SMART" id="SM00717">
    <property type="entry name" value="SANT"/>
    <property type="match status" value="3"/>
</dbReference>
<dbReference type="CDD" id="cd00167">
    <property type="entry name" value="SANT"/>
    <property type="match status" value="2"/>
</dbReference>
<feature type="domain" description="HTH myb-type" evidence="3">
    <location>
        <begin position="1"/>
        <end position="61"/>
    </location>
</feature>
<dbReference type="InterPro" id="IPR050560">
    <property type="entry name" value="MYB_TF"/>
</dbReference>
<dbReference type="Pfam" id="PF00249">
    <property type="entry name" value="Myb_DNA-binding"/>
    <property type="match status" value="1"/>
</dbReference>
<comment type="caution">
    <text evidence="4">The sequence shown here is derived from an EMBL/GenBank/DDBJ whole genome shotgun (WGS) entry which is preliminary data.</text>
</comment>